<dbReference type="Pfam" id="PF01694">
    <property type="entry name" value="Rhomboid"/>
    <property type="match status" value="1"/>
</dbReference>
<evidence type="ECO:0000256" key="11">
    <source>
        <dbReference type="SAM" id="MobiDB-lite"/>
    </source>
</evidence>
<keyword evidence="6 10" id="KW-0378">Hydrolase</keyword>
<keyword evidence="14" id="KW-1185">Reference proteome</keyword>
<feature type="region of interest" description="Disordered" evidence="11">
    <location>
        <begin position="171"/>
        <end position="244"/>
    </location>
</feature>
<organism evidence="13 14">
    <name type="scientific">Rhodotorula taiwanensis</name>
    <dbReference type="NCBI Taxonomy" id="741276"/>
    <lineage>
        <taxon>Eukaryota</taxon>
        <taxon>Fungi</taxon>
        <taxon>Dikarya</taxon>
        <taxon>Basidiomycota</taxon>
        <taxon>Pucciniomycotina</taxon>
        <taxon>Microbotryomycetes</taxon>
        <taxon>Sporidiobolales</taxon>
        <taxon>Sporidiobolaceae</taxon>
        <taxon>Rhodotorula</taxon>
    </lineage>
</organism>
<evidence type="ECO:0000313" key="14">
    <source>
        <dbReference type="Proteomes" id="UP000237144"/>
    </source>
</evidence>
<evidence type="ECO:0000256" key="1">
    <source>
        <dbReference type="ARBA" id="ARBA00000156"/>
    </source>
</evidence>
<evidence type="ECO:0000256" key="2">
    <source>
        <dbReference type="ARBA" id="ARBA00004141"/>
    </source>
</evidence>
<evidence type="ECO:0000313" key="13">
    <source>
        <dbReference type="EMBL" id="POY76129.1"/>
    </source>
</evidence>
<evidence type="ECO:0000256" key="8">
    <source>
        <dbReference type="ARBA" id="ARBA00022989"/>
    </source>
</evidence>
<dbReference type="AlphaFoldDB" id="A0A2S5BH76"/>
<dbReference type="PANTHER" id="PTHR22936">
    <property type="entry name" value="RHOMBOID-RELATED"/>
    <property type="match status" value="1"/>
</dbReference>
<evidence type="ECO:0000256" key="6">
    <source>
        <dbReference type="ARBA" id="ARBA00022801"/>
    </source>
</evidence>
<feature type="compositionally biased region" description="Polar residues" evidence="11">
    <location>
        <begin position="100"/>
        <end position="109"/>
    </location>
</feature>
<reference evidence="13 14" key="1">
    <citation type="journal article" date="2018" name="Front. Microbiol.">
        <title>Prospects for Fungal Bioremediation of Acidic Radioactive Waste Sites: Characterization and Genome Sequence of Rhodotorula taiwanensis MD1149.</title>
        <authorList>
            <person name="Tkavc R."/>
            <person name="Matrosova V.Y."/>
            <person name="Grichenko O.E."/>
            <person name="Gostincar C."/>
            <person name="Volpe R.P."/>
            <person name="Klimenkova P."/>
            <person name="Gaidamakova E.K."/>
            <person name="Zhou C.E."/>
            <person name="Stewart B.J."/>
            <person name="Lyman M.G."/>
            <person name="Malfatti S.A."/>
            <person name="Rubinfeld B."/>
            <person name="Courtot M."/>
            <person name="Singh J."/>
            <person name="Dalgard C.L."/>
            <person name="Hamilton T."/>
            <person name="Frey K.G."/>
            <person name="Gunde-Cimerman N."/>
            <person name="Dugan L."/>
            <person name="Daly M.J."/>
        </authorList>
    </citation>
    <scope>NUCLEOTIDE SEQUENCE [LARGE SCALE GENOMIC DNA]</scope>
    <source>
        <strain evidence="13 14">MD1149</strain>
    </source>
</reference>
<keyword evidence="4 10" id="KW-0645">Protease</keyword>
<dbReference type="STRING" id="741276.A0A2S5BH76"/>
<dbReference type="GO" id="GO:0006508">
    <property type="term" value="P:proteolysis"/>
    <property type="evidence" value="ECO:0007669"/>
    <property type="project" value="UniProtKB-KW"/>
</dbReference>
<feature type="transmembrane region" description="Helical" evidence="10">
    <location>
        <begin position="616"/>
        <end position="637"/>
    </location>
</feature>
<feature type="region of interest" description="Disordered" evidence="11">
    <location>
        <begin position="84"/>
        <end position="153"/>
    </location>
</feature>
<dbReference type="Gene3D" id="1.20.1540.10">
    <property type="entry name" value="Rhomboid-like"/>
    <property type="match status" value="1"/>
</dbReference>
<dbReference type="GO" id="GO:0016020">
    <property type="term" value="C:membrane"/>
    <property type="evidence" value="ECO:0007669"/>
    <property type="project" value="UniProtKB-SubCell"/>
</dbReference>
<comment type="subcellular location">
    <subcellularLocation>
        <location evidence="2 10">Membrane</location>
        <topology evidence="2 10">Multi-pass membrane protein</topology>
    </subcellularLocation>
</comment>
<comment type="catalytic activity">
    <reaction evidence="1 10">
        <text>Cleaves type-1 transmembrane domains using a catalytic dyad composed of serine and histidine that are contributed by different transmembrane domains.</text>
        <dbReference type="EC" id="3.4.21.105"/>
    </reaction>
</comment>
<feature type="transmembrane region" description="Helical" evidence="10">
    <location>
        <begin position="644"/>
        <end position="664"/>
    </location>
</feature>
<feature type="transmembrane region" description="Helical" evidence="10">
    <location>
        <begin position="563"/>
        <end position="582"/>
    </location>
</feature>
<feature type="compositionally biased region" description="Low complexity" evidence="11">
    <location>
        <begin position="178"/>
        <end position="187"/>
    </location>
</feature>
<feature type="transmembrane region" description="Helical" evidence="10">
    <location>
        <begin position="594"/>
        <end position="610"/>
    </location>
</feature>
<feature type="transmembrane region" description="Helical" evidence="10">
    <location>
        <begin position="499"/>
        <end position="516"/>
    </location>
</feature>
<evidence type="ECO:0000256" key="3">
    <source>
        <dbReference type="ARBA" id="ARBA00009045"/>
    </source>
</evidence>
<sequence>MQPSHLYARPQAPSDIASENFHWGEDAASTIHPEDSVSQLDRRFTGKRRVLGPRAMDASPAIDEEDDSYHVEALRDVYVSPEHIGGDAAHYDSGARDLAPNQSSTSSARGNGAVRAVNPSMAGTGGPLTRARGEAAPVPYSSPSLYEDDEKALAHEDDSRPLVAPAAFANQHVRGDSVDGSGSSGSRIAPYSSQPRGYAALGGEHDGEEDYGGSDRYAAYQSQPSAAGYHPSASRAGPGSADEGAGSATLVGALSNPLGYFRRSLRGEGSASSSRGRRQDSFYAPNELAFDPPHDDKGSAYPPTVPYSGASSHYPSASLDKVPSIDVVPPQDGFTAGTRSPYFDPHRPGLRGELIEPDSLWRRWFWDTTDPERRVWEHKTGRGIQRWPFASWTLALVMTIVLVVELVKMKAITGSVIQTKPSFNVMIGPSAEVLIHEGARFAGCMKYIPDVTNIAWTCPNATNSDTVSSAAVSCMMSDVCGFGGFNSQTDGPGGPNQSFRFFVPIFLHAGIVHLIFNMLAQCTSSAMVERAMGTPRFLVLYFASGVAGFVLGANFALVGQPSVGASGAIFGTQAALLVDLLAHWKIEYRPKRKLLMLVVEVIIGFGLGWVPGIDNFAHIGGFAMGLLVSLLLFPIIHPNRTHKLVFAGLRILVLPLIVVFYVVLVRNFYTSDPSTACSWCRYLSCWPTASNNHCKGTGLSTYSTSSAVLASLLTILFSSFAMPTA</sequence>
<feature type="domain" description="Peptidase S54 rhomboid" evidence="12">
    <location>
        <begin position="496"/>
        <end position="634"/>
    </location>
</feature>
<keyword evidence="7 10" id="KW-0720">Serine protease</keyword>
<accession>A0A2S5BH76</accession>
<dbReference type="InterPro" id="IPR035952">
    <property type="entry name" value="Rhomboid-like_sf"/>
</dbReference>
<gene>
    <name evidence="13" type="ORF">BMF94_0852</name>
</gene>
<name>A0A2S5BH76_9BASI</name>
<feature type="transmembrane region" description="Helical" evidence="10">
    <location>
        <begin position="537"/>
        <end position="557"/>
    </location>
</feature>
<evidence type="ECO:0000256" key="9">
    <source>
        <dbReference type="ARBA" id="ARBA00023136"/>
    </source>
</evidence>
<feature type="transmembrane region" description="Helical" evidence="10">
    <location>
        <begin position="702"/>
        <end position="722"/>
    </location>
</feature>
<evidence type="ECO:0000256" key="4">
    <source>
        <dbReference type="ARBA" id="ARBA00022670"/>
    </source>
</evidence>
<keyword evidence="5 10" id="KW-0812">Transmembrane</keyword>
<keyword evidence="8 10" id="KW-1133">Transmembrane helix</keyword>
<protein>
    <recommendedName>
        <fullName evidence="10">Rhomboid-type serine protease</fullName>
        <ecNumber evidence="10">3.4.21.105</ecNumber>
    </recommendedName>
</protein>
<evidence type="ECO:0000256" key="5">
    <source>
        <dbReference type="ARBA" id="ARBA00022692"/>
    </source>
</evidence>
<dbReference type="OrthoDB" id="2146116at2759"/>
<dbReference type="PANTHER" id="PTHR22936:SF69">
    <property type="entry name" value="RHOMBOID-LIKE PROTEIN"/>
    <property type="match status" value="1"/>
</dbReference>
<proteinExistence type="inferred from homology"/>
<comment type="function">
    <text evidence="10">Serine protease involved in intramembrane proteolysis.</text>
</comment>
<dbReference type="EMBL" id="PJQD01000008">
    <property type="protein sequence ID" value="POY76129.1"/>
    <property type="molecule type" value="Genomic_DNA"/>
</dbReference>
<dbReference type="InterPro" id="IPR022764">
    <property type="entry name" value="Peptidase_S54_rhomboid_dom"/>
</dbReference>
<feature type="region of interest" description="Disordered" evidence="11">
    <location>
        <begin position="48"/>
        <end position="67"/>
    </location>
</feature>
<keyword evidence="9 10" id="KW-0472">Membrane</keyword>
<dbReference type="EC" id="3.4.21.105" evidence="10"/>
<dbReference type="GO" id="GO:0004252">
    <property type="term" value="F:serine-type endopeptidase activity"/>
    <property type="evidence" value="ECO:0007669"/>
    <property type="project" value="InterPro"/>
</dbReference>
<evidence type="ECO:0000256" key="7">
    <source>
        <dbReference type="ARBA" id="ARBA00022825"/>
    </source>
</evidence>
<feature type="region of interest" description="Disordered" evidence="11">
    <location>
        <begin position="266"/>
        <end position="307"/>
    </location>
</feature>
<dbReference type="Proteomes" id="UP000237144">
    <property type="component" value="Unassembled WGS sequence"/>
</dbReference>
<evidence type="ECO:0000256" key="10">
    <source>
        <dbReference type="RuleBase" id="RU362115"/>
    </source>
</evidence>
<dbReference type="InterPro" id="IPR002610">
    <property type="entry name" value="Peptidase_S54_rhomboid-like"/>
</dbReference>
<evidence type="ECO:0000259" key="12">
    <source>
        <dbReference type="Pfam" id="PF01694"/>
    </source>
</evidence>
<dbReference type="SUPFAM" id="SSF144091">
    <property type="entry name" value="Rhomboid-like"/>
    <property type="match status" value="1"/>
</dbReference>
<comment type="caution">
    <text evidence="13">The sequence shown here is derived from an EMBL/GenBank/DDBJ whole genome shotgun (WGS) entry which is preliminary data.</text>
</comment>
<comment type="similarity">
    <text evidence="3 10">Belongs to the peptidase S54 family.</text>
</comment>